<dbReference type="AlphaFoldDB" id="A0A287BME6"/>
<dbReference type="GO" id="GO:0005576">
    <property type="term" value="C:extracellular region"/>
    <property type="evidence" value="ECO:0007669"/>
    <property type="project" value="UniProtKB-SubCell"/>
</dbReference>
<dbReference type="InParanoid" id="A0A287BME6"/>
<keyword evidence="5" id="KW-1015">Disulfide bond</keyword>
<proteinExistence type="inferred from homology"/>
<evidence type="ECO:0000256" key="5">
    <source>
        <dbReference type="ARBA" id="ARBA00023157"/>
    </source>
</evidence>
<reference evidence="9" key="3">
    <citation type="submission" date="2025-08" db="UniProtKB">
        <authorList>
            <consortium name="Ensembl"/>
        </authorList>
    </citation>
    <scope>IDENTIFICATION</scope>
</reference>
<evidence type="ECO:0000256" key="1">
    <source>
        <dbReference type="ARBA" id="ARBA00004613"/>
    </source>
</evidence>
<dbReference type="Reactome" id="R-SSC-6803157">
    <property type="pathway name" value="Antimicrobial peptides"/>
</dbReference>
<comment type="subcellular location">
    <subcellularLocation>
        <location evidence="1">Secreted</location>
    </subcellularLocation>
</comment>
<dbReference type="FunCoup" id="A0A287BME6">
    <property type="interactions" value="93"/>
</dbReference>
<sequence length="259" mass="28257">MFQLWKLVFLCGLLTGTSASLLEDLENDLSDAEDKLQPVIDKGLETVEPVLQKLKAELESLQESESWQEAKQKVQEAENLLDKVLSKIFQITEKATGLKISNLHILDAKVKLMADGKGISLNLPITANVSLTLPLLGQVVDLDLNLDLLTSVTIETDAKTGVSTVTLGECASDPASISLTLLDRRRALVNRAVNSVIKVLRKVVSLVVQKEVCPMIQKLVENLGVSLFKNIIGNSLPPSFVKPAEPARQNDARKKTGQI</sequence>
<evidence type="ECO:0000313" key="10">
    <source>
        <dbReference type="Proteomes" id="UP000008227"/>
    </source>
</evidence>
<gene>
    <name evidence="9 11" type="primary">BPIFA2</name>
</gene>
<dbReference type="InterPro" id="IPR017942">
    <property type="entry name" value="Lipid-bd_serum_glycop_N"/>
</dbReference>
<dbReference type="InterPro" id="IPR052507">
    <property type="entry name" value="BPI_fold-antibacterial"/>
</dbReference>
<evidence type="ECO:0000259" key="8">
    <source>
        <dbReference type="Pfam" id="PF01273"/>
    </source>
</evidence>
<dbReference type="GeneTree" id="ENSGT01100000263546"/>
<evidence type="ECO:0000313" key="9">
    <source>
        <dbReference type="Ensembl" id="ENSSSCP00000057240.2"/>
    </source>
</evidence>
<protein>
    <submittedName>
        <fullName evidence="9">BPI fold containing family A member 2</fullName>
    </submittedName>
</protein>
<dbReference type="SMR" id="A0A287BME6"/>
<keyword evidence="10" id="KW-1185">Reference proteome</keyword>
<dbReference type="InterPro" id="IPR017943">
    <property type="entry name" value="Bactericidal_perm-incr_a/b_dom"/>
</dbReference>
<feature type="domain" description="Lipid-binding serum glycoprotein N-terminal" evidence="8">
    <location>
        <begin position="51"/>
        <end position="223"/>
    </location>
</feature>
<keyword evidence="3" id="KW-0964">Secreted</keyword>
<dbReference type="GO" id="GO:0001530">
    <property type="term" value="F:lipopolysaccharide binding"/>
    <property type="evidence" value="ECO:0000318"/>
    <property type="project" value="GO_Central"/>
</dbReference>
<keyword evidence="4 7" id="KW-0732">Signal</keyword>
<dbReference type="STRING" id="9823.ENSSSCP00000057240"/>
<dbReference type="Gene3D" id="3.15.10.10">
    <property type="entry name" value="Bactericidal permeability-increasing protein, domain 1"/>
    <property type="match status" value="1"/>
</dbReference>
<evidence type="ECO:0000256" key="7">
    <source>
        <dbReference type="SAM" id="SignalP"/>
    </source>
</evidence>
<feature type="chain" id="PRO_5023827698" evidence="7">
    <location>
        <begin position="20"/>
        <end position="259"/>
    </location>
</feature>
<evidence type="ECO:0000256" key="6">
    <source>
        <dbReference type="SAM" id="Coils"/>
    </source>
</evidence>
<dbReference type="GO" id="GO:0030141">
    <property type="term" value="C:secretory granule"/>
    <property type="evidence" value="ECO:0000318"/>
    <property type="project" value="GO_Central"/>
</dbReference>
<keyword evidence="6" id="KW-0175">Coiled coil</keyword>
<comment type="similarity">
    <text evidence="2">Belongs to the BPI/LBP/Plunc superfamily. Plunc family.</text>
</comment>
<evidence type="ECO:0000313" key="11">
    <source>
        <dbReference type="VGNC" id="VGNC:95783"/>
    </source>
</evidence>
<accession>A0A287BME6</accession>
<dbReference type="Pfam" id="PF01273">
    <property type="entry name" value="LBP_BPI_CETP"/>
    <property type="match status" value="1"/>
</dbReference>
<reference evidence="9" key="2">
    <citation type="journal article" date="2020" name="Gigascience">
        <title>An improved pig reference genome sequence to enable pig genetics and genomics research.</title>
        <authorList>
            <person name="Warr A."/>
            <person name="Affara N."/>
            <person name="Aken B."/>
            <person name="Beiki H."/>
            <person name="Bickhart D.M."/>
            <person name="Billis K."/>
            <person name="Chow W."/>
            <person name="Eory L."/>
            <person name="Finlayson H.A."/>
            <person name="Flicek P."/>
            <person name="Giron C.G."/>
            <person name="Griffin D.K."/>
            <person name="Hall R."/>
            <person name="Hannum G."/>
            <person name="Hourlier T."/>
            <person name="Howe K."/>
            <person name="Hume D.A."/>
            <person name="Izuogu O."/>
            <person name="Kim K."/>
            <person name="Koren S."/>
            <person name="Liu H."/>
            <person name="Manchanda N."/>
            <person name="Martin F.J."/>
            <person name="Nonneman D.J."/>
            <person name="O'Connor R.E."/>
            <person name="Phillippy A.M."/>
            <person name="Rohrer G.A."/>
            <person name="Rosen B.D."/>
            <person name="Rund L.A."/>
            <person name="Sargent C.A."/>
            <person name="Schook L.B."/>
            <person name="Schroeder S.G."/>
            <person name="Schwartz A.S."/>
            <person name="Skinner B.M."/>
            <person name="Talbot R."/>
            <person name="Tseng E."/>
            <person name="Tuggle C.K."/>
            <person name="Watson M."/>
            <person name="Smith T.P.L."/>
            <person name="Archibald A.L."/>
        </authorList>
    </citation>
    <scope>NUCLEOTIDE SEQUENCE [LARGE SCALE GENOMIC DNA]</scope>
    <source>
        <strain evidence="9">Duroc</strain>
    </source>
</reference>
<dbReference type="Ensembl" id="ENSSSCT00000056408.3">
    <property type="protein sequence ID" value="ENSSSCP00000057240.2"/>
    <property type="gene ID" value="ENSSSCG00000007259.5"/>
</dbReference>
<dbReference type="Bgee" id="ENSSSCG00000007259">
    <property type="expression patterns" value="Expressed in testis and 3 other cell types or tissues"/>
</dbReference>
<organism evidence="9 10">
    <name type="scientific">Sus scrofa</name>
    <name type="common">Pig</name>
    <dbReference type="NCBI Taxonomy" id="9823"/>
    <lineage>
        <taxon>Eukaryota</taxon>
        <taxon>Metazoa</taxon>
        <taxon>Chordata</taxon>
        <taxon>Craniata</taxon>
        <taxon>Vertebrata</taxon>
        <taxon>Euteleostomi</taxon>
        <taxon>Mammalia</taxon>
        <taxon>Eutheria</taxon>
        <taxon>Laurasiatheria</taxon>
        <taxon>Artiodactyla</taxon>
        <taxon>Suina</taxon>
        <taxon>Suidae</taxon>
        <taxon>Sus</taxon>
    </lineage>
</organism>
<reference evidence="9" key="4">
    <citation type="submission" date="2025-09" db="UniProtKB">
        <authorList>
            <consortium name="Ensembl"/>
        </authorList>
    </citation>
    <scope>IDENTIFICATION</scope>
</reference>
<name>A0A287BME6_PIG</name>
<dbReference type="SUPFAM" id="SSF55394">
    <property type="entry name" value="Bactericidal permeability-increasing protein, BPI"/>
    <property type="match status" value="1"/>
</dbReference>
<dbReference type="Proteomes" id="UP000008227">
    <property type="component" value="Chromosome 17"/>
</dbReference>
<evidence type="ECO:0000256" key="2">
    <source>
        <dbReference type="ARBA" id="ARBA00009020"/>
    </source>
</evidence>
<reference evidence="10" key="1">
    <citation type="submission" date="2009-11" db="EMBL/GenBank/DDBJ databases">
        <authorList>
            <consortium name="Porcine genome sequencing project"/>
        </authorList>
    </citation>
    <scope>NUCLEOTIDE SEQUENCE [LARGE SCALE GENOMIC DNA]</scope>
    <source>
        <strain evidence="10">Duroc</strain>
    </source>
</reference>
<evidence type="ECO:0000256" key="3">
    <source>
        <dbReference type="ARBA" id="ARBA00022525"/>
    </source>
</evidence>
<evidence type="ECO:0000256" key="4">
    <source>
        <dbReference type="ARBA" id="ARBA00022729"/>
    </source>
</evidence>
<feature type="coiled-coil region" evidence="6">
    <location>
        <begin position="22"/>
        <end position="87"/>
    </location>
</feature>
<feature type="signal peptide" evidence="7">
    <location>
        <begin position="1"/>
        <end position="19"/>
    </location>
</feature>
<dbReference type="ExpressionAtlas" id="A0A287BME6">
    <property type="expression patterns" value="baseline"/>
</dbReference>
<dbReference type="PANTHER" id="PTHR47145:SF1">
    <property type="entry name" value="BPI FOLD-CONTAINING FAMILY A MEMBER 2"/>
    <property type="match status" value="1"/>
</dbReference>
<dbReference type="PANTHER" id="PTHR47145">
    <property type="entry name" value="BPI FOLD-CONTAINING FAMILY A MEMBER 2"/>
    <property type="match status" value="1"/>
</dbReference>
<dbReference type="VGNC" id="VGNC:95783">
    <property type="gene designation" value="BPIFA2"/>
</dbReference>